<dbReference type="RefSeq" id="WP_227306696.1">
    <property type="nucleotide sequence ID" value="NZ_JAESVA010000002.1"/>
</dbReference>
<keyword evidence="2" id="KW-1185">Reference proteome</keyword>
<proteinExistence type="predicted"/>
<protein>
    <recommendedName>
        <fullName evidence="3">DUF3467 domain-containing protein</fullName>
    </recommendedName>
</protein>
<dbReference type="Proteomes" id="UP000721844">
    <property type="component" value="Unassembled WGS sequence"/>
</dbReference>
<name>A0A963Z053_9PROT</name>
<dbReference type="EMBL" id="JAESVA010000002">
    <property type="protein sequence ID" value="MCB8880089.1"/>
    <property type="molecule type" value="Genomic_DNA"/>
</dbReference>
<reference evidence="1 2" key="1">
    <citation type="journal article" date="2021" name="Microorganisms">
        <title>Acidisoma silvae sp. nov. and Acidisomacellulosilytica sp. nov., Two Acidophilic Bacteria Isolated from Decaying Wood, Hydrolyzing Cellulose and Producing Poly-3-hydroxybutyrate.</title>
        <authorList>
            <person name="Mieszkin S."/>
            <person name="Pouder E."/>
            <person name="Uroz S."/>
            <person name="Simon-Colin C."/>
            <person name="Alain K."/>
        </authorList>
    </citation>
    <scope>NUCLEOTIDE SEQUENCE [LARGE SCALE GENOMIC DNA]</scope>
    <source>
        <strain evidence="1 2">HW T5.17</strain>
    </source>
</reference>
<comment type="caution">
    <text evidence="1">The sequence shown here is derived from an EMBL/GenBank/DDBJ whole genome shotgun (WGS) entry which is preliminary data.</text>
</comment>
<gene>
    <name evidence="1" type="ORF">ACELLULO517_07570</name>
</gene>
<dbReference type="AlphaFoldDB" id="A0A963Z053"/>
<evidence type="ECO:0000313" key="2">
    <source>
        <dbReference type="Proteomes" id="UP000721844"/>
    </source>
</evidence>
<evidence type="ECO:0000313" key="1">
    <source>
        <dbReference type="EMBL" id="MCB8880089.1"/>
    </source>
</evidence>
<accession>A0A963Z053</accession>
<evidence type="ECO:0008006" key="3">
    <source>
        <dbReference type="Google" id="ProtNLM"/>
    </source>
</evidence>
<sequence>MSNSLTEHDRVQAVAFVDQAVGMGVLPTFVFNSAVTAATASEVLAVLQFGSKPIAVMSMSPVVAKTLAASLTSRIAEYEKKTGMVVPTIDQIASR</sequence>
<organism evidence="1 2">
    <name type="scientific">Acidisoma cellulosilyticum</name>
    <dbReference type="NCBI Taxonomy" id="2802395"/>
    <lineage>
        <taxon>Bacteria</taxon>
        <taxon>Pseudomonadati</taxon>
        <taxon>Pseudomonadota</taxon>
        <taxon>Alphaproteobacteria</taxon>
        <taxon>Acetobacterales</taxon>
        <taxon>Acidocellaceae</taxon>
        <taxon>Acidisoma</taxon>
    </lineage>
</organism>